<keyword evidence="3" id="KW-1185">Reference proteome</keyword>
<evidence type="ECO:0000313" key="3">
    <source>
        <dbReference type="Proteomes" id="UP001446871"/>
    </source>
</evidence>
<keyword evidence="1" id="KW-1133">Transmembrane helix</keyword>
<feature type="transmembrane region" description="Helical" evidence="1">
    <location>
        <begin position="357"/>
        <end position="374"/>
    </location>
</feature>
<feature type="transmembrane region" description="Helical" evidence="1">
    <location>
        <begin position="175"/>
        <end position="201"/>
    </location>
</feature>
<feature type="transmembrane region" description="Helical" evidence="1">
    <location>
        <begin position="99"/>
        <end position="118"/>
    </location>
</feature>
<dbReference type="EMBL" id="JAQQWM010000001">
    <property type="protein sequence ID" value="KAK8081570.1"/>
    <property type="molecule type" value="Genomic_DNA"/>
</dbReference>
<feature type="transmembrane region" description="Helical" evidence="1">
    <location>
        <begin position="394"/>
        <end position="412"/>
    </location>
</feature>
<proteinExistence type="predicted"/>
<gene>
    <name evidence="2" type="ORF">PG996_000351</name>
</gene>
<feature type="transmembrane region" description="Helical" evidence="1">
    <location>
        <begin position="130"/>
        <end position="155"/>
    </location>
</feature>
<reference evidence="2 3" key="1">
    <citation type="submission" date="2023-01" db="EMBL/GenBank/DDBJ databases">
        <title>Analysis of 21 Apiospora genomes using comparative genomics revels a genus with tremendous synthesis potential of carbohydrate active enzymes and secondary metabolites.</title>
        <authorList>
            <person name="Sorensen T."/>
        </authorList>
    </citation>
    <scope>NUCLEOTIDE SEQUENCE [LARGE SCALE GENOMIC DNA]</scope>
    <source>
        <strain evidence="2 3">CBS 83171</strain>
    </source>
</reference>
<keyword evidence="1" id="KW-0472">Membrane</keyword>
<dbReference type="Proteomes" id="UP001446871">
    <property type="component" value="Unassembled WGS sequence"/>
</dbReference>
<evidence type="ECO:0000256" key="1">
    <source>
        <dbReference type="SAM" id="Phobius"/>
    </source>
</evidence>
<organism evidence="2 3">
    <name type="scientific">Apiospora saccharicola</name>
    <dbReference type="NCBI Taxonomy" id="335842"/>
    <lineage>
        <taxon>Eukaryota</taxon>
        <taxon>Fungi</taxon>
        <taxon>Dikarya</taxon>
        <taxon>Ascomycota</taxon>
        <taxon>Pezizomycotina</taxon>
        <taxon>Sordariomycetes</taxon>
        <taxon>Xylariomycetidae</taxon>
        <taxon>Amphisphaeriales</taxon>
        <taxon>Apiosporaceae</taxon>
        <taxon>Apiospora</taxon>
    </lineage>
</organism>
<accession>A0ABR1WDK2</accession>
<feature type="transmembrane region" description="Helical" evidence="1">
    <location>
        <begin position="267"/>
        <end position="292"/>
    </location>
</feature>
<evidence type="ECO:0000313" key="2">
    <source>
        <dbReference type="EMBL" id="KAK8081570.1"/>
    </source>
</evidence>
<feature type="transmembrane region" description="Helical" evidence="1">
    <location>
        <begin position="222"/>
        <end position="247"/>
    </location>
</feature>
<comment type="caution">
    <text evidence="2">The sequence shown here is derived from an EMBL/GenBank/DDBJ whole genome shotgun (WGS) entry which is preliminary data.</text>
</comment>
<protein>
    <submittedName>
        <fullName evidence="2">Uncharacterized protein</fullName>
    </submittedName>
</protein>
<feature type="transmembrane region" description="Helical" evidence="1">
    <location>
        <begin position="6"/>
        <end position="27"/>
    </location>
</feature>
<keyword evidence="1" id="KW-0812">Transmembrane</keyword>
<sequence>MTSSNGVKYALVAIFVACSGFGGWAALGSMEKTGLTALIETVLAGDRAALPGGPEPFKRHWLGLAPVDGLLNFLVAFFSAMVDGVNNTDSQGKVEWNGYLFYVWGMSQFVAAWAVLLLESLRVGNRGRLVSYIGFAGLLFQIGTWTVVGPLYLALHLLTSPVASLERGDGPKARRALFVLLWDMALIPAVVTLTDTLPAVLMNAAGASASAHYKAIAFWQFFPLWTVLLQAFLHPMCSFLFGSLLPVDGAGKPAPLGRGYLTGVGGVYQFALTVCVGVHAPLVAVSLAPAAVRTWLAVHATSPLLNLPASYASLFETASFTEIFIPASPFHPPTIVATSAVDGTVSYSGLAQAGAHFLRYDMFVGAVPFLLWAVYLHQTTVKTPLSPLALIQKIGFWFLVGGAYAPAVALLWDRDAVVLEGDEPLQVGAAVRDLTAGRSSKKAQ</sequence>
<name>A0ABR1WDK2_9PEZI</name>